<sequence>MSPVMEHFLLFGISDDWAPVAEFEKAVRRFHPERYSREFVLDVIRDFTEAGYIRLGAFPGGGKSWEPWNVSTAEGIRRIADGFNNVPGYLEIPEAEIGSSEVFRAEITESGKKKLESLGNPYEKYGDPWHDDPDLTAEEWGYPPYTG</sequence>
<feature type="region of interest" description="Disordered" evidence="1">
    <location>
        <begin position="125"/>
        <end position="147"/>
    </location>
</feature>
<dbReference type="EMBL" id="UGRU01000001">
    <property type="protein sequence ID" value="SUA42939.1"/>
    <property type="molecule type" value="Genomic_DNA"/>
</dbReference>
<evidence type="ECO:0000256" key="1">
    <source>
        <dbReference type="SAM" id="MobiDB-lite"/>
    </source>
</evidence>
<accession>A0A378WP38</accession>
<protein>
    <submittedName>
        <fullName evidence="2">Uncharacterized protein</fullName>
    </submittedName>
</protein>
<proteinExistence type="predicted"/>
<evidence type="ECO:0000313" key="2">
    <source>
        <dbReference type="EMBL" id="SUA42939.1"/>
    </source>
</evidence>
<dbReference type="AlphaFoldDB" id="A0A378WP38"/>
<evidence type="ECO:0000313" key="3">
    <source>
        <dbReference type="Proteomes" id="UP000255082"/>
    </source>
</evidence>
<organism evidence="2 3">
    <name type="scientific">Nocardia africana</name>
    <dbReference type="NCBI Taxonomy" id="134964"/>
    <lineage>
        <taxon>Bacteria</taxon>
        <taxon>Bacillati</taxon>
        <taxon>Actinomycetota</taxon>
        <taxon>Actinomycetes</taxon>
        <taxon>Mycobacteriales</taxon>
        <taxon>Nocardiaceae</taxon>
        <taxon>Nocardia</taxon>
    </lineage>
</organism>
<reference evidence="2 3" key="1">
    <citation type="submission" date="2018-06" db="EMBL/GenBank/DDBJ databases">
        <authorList>
            <consortium name="Pathogen Informatics"/>
            <person name="Doyle S."/>
        </authorList>
    </citation>
    <scope>NUCLEOTIDE SEQUENCE [LARGE SCALE GENOMIC DNA]</scope>
    <source>
        <strain evidence="2 3">NCTC13184</strain>
    </source>
</reference>
<dbReference type="Proteomes" id="UP000255082">
    <property type="component" value="Unassembled WGS sequence"/>
</dbReference>
<gene>
    <name evidence="2" type="ORF">NCTC13184_02299</name>
</gene>
<name>A0A378WP38_9NOCA</name>